<dbReference type="EMBL" id="JANBTW010000039">
    <property type="protein sequence ID" value="KAJ2676492.1"/>
    <property type="molecule type" value="Genomic_DNA"/>
</dbReference>
<evidence type="ECO:0000256" key="2">
    <source>
        <dbReference type="SAM" id="Phobius"/>
    </source>
</evidence>
<protein>
    <submittedName>
        <fullName evidence="3">Uncharacterized protein</fullName>
    </submittedName>
</protein>
<feature type="transmembrane region" description="Helical" evidence="2">
    <location>
        <begin position="231"/>
        <end position="252"/>
    </location>
</feature>
<dbReference type="Proteomes" id="UP001151518">
    <property type="component" value="Unassembled WGS sequence"/>
</dbReference>
<reference evidence="3" key="1">
    <citation type="submission" date="2022-07" db="EMBL/GenBank/DDBJ databases">
        <title>Phylogenomic reconstructions and comparative analyses of Kickxellomycotina fungi.</title>
        <authorList>
            <person name="Reynolds N.K."/>
            <person name="Stajich J.E."/>
            <person name="Barry K."/>
            <person name="Grigoriev I.V."/>
            <person name="Crous P."/>
            <person name="Smith M.E."/>
        </authorList>
    </citation>
    <scope>NUCLEOTIDE SEQUENCE</scope>
    <source>
        <strain evidence="3">NRRL 3115</strain>
    </source>
</reference>
<evidence type="ECO:0000256" key="1">
    <source>
        <dbReference type="SAM" id="MobiDB-lite"/>
    </source>
</evidence>
<keyword evidence="2" id="KW-0812">Transmembrane</keyword>
<feature type="compositionally biased region" description="Low complexity" evidence="1">
    <location>
        <begin position="174"/>
        <end position="191"/>
    </location>
</feature>
<name>A0A9W8KY93_9FUNG</name>
<evidence type="ECO:0000313" key="4">
    <source>
        <dbReference type="Proteomes" id="UP001151518"/>
    </source>
</evidence>
<keyword evidence="2" id="KW-0472">Membrane</keyword>
<evidence type="ECO:0000313" key="3">
    <source>
        <dbReference type="EMBL" id="KAJ2676492.1"/>
    </source>
</evidence>
<gene>
    <name evidence="3" type="ORF">GGI25_003527</name>
</gene>
<organism evidence="3 4">
    <name type="scientific">Coemansia spiralis</name>
    <dbReference type="NCBI Taxonomy" id="417178"/>
    <lineage>
        <taxon>Eukaryota</taxon>
        <taxon>Fungi</taxon>
        <taxon>Fungi incertae sedis</taxon>
        <taxon>Zoopagomycota</taxon>
        <taxon>Kickxellomycotina</taxon>
        <taxon>Kickxellomycetes</taxon>
        <taxon>Kickxellales</taxon>
        <taxon>Kickxellaceae</taxon>
        <taxon>Coemansia</taxon>
    </lineage>
</organism>
<accession>A0A9W8KY93</accession>
<sequence length="296" mass="31785">MAALIYNSLTSISTTNTKCNSPYEYVIGSSTSNSVVIALYSYSTVSAKADNSFCSTSVQIQDFYTNPFNFIPWDEEKTGARILRKHTDTTTYNKTTNIHFAMIIPDSNTKEQCPSSNGEGASDTGSEPLQGTVTVTITQSPITITVTTSVILDGSSSDNDSKITANTIFTTISSRTSGSSSSITLNNPSNSEGILNNKSTGSSSEISSSAISAAPSEASGEHKSSGGLSQAAIIAIVVIILDLIADLGYYIYRKRKEKMEDQQADQQAATTPRPQAISQTYPHFQNRYNFAGNHHF</sequence>
<dbReference type="AlphaFoldDB" id="A0A9W8KY93"/>
<feature type="compositionally biased region" description="Low complexity" evidence="1">
    <location>
        <begin position="202"/>
        <end position="218"/>
    </location>
</feature>
<comment type="caution">
    <text evidence="3">The sequence shown here is derived from an EMBL/GenBank/DDBJ whole genome shotgun (WGS) entry which is preliminary data.</text>
</comment>
<feature type="region of interest" description="Disordered" evidence="1">
    <location>
        <begin position="108"/>
        <end position="129"/>
    </location>
</feature>
<feature type="compositionally biased region" description="Polar residues" evidence="1">
    <location>
        <begin position="192"/>
        <end position="201"/>
    </location>
</feature>
<feature type="region of interest" description="Disordered" evidence="1">
    <location>
        <begin position="174"/>
        <end position="224"/>
    </location>
</feature>
<keyword evidence="2" id="KW-1133">Transmembrane helix</keyword>
<proteinExistence type="predicted"/>